<dbReference type="EMBL" id="JYFN01000001">
    <property type="protein sequence ID" value="KJE25538.1"/>
    <property type="molecule type" value="Genomic_DNA"/>
</dbReference>
<comment type="caution">
    <text evidence="2">The sequence shown here is derived from an EMBL/GenBank/DDBJ whole genome shotgun (WGS) entry which is preliminary data.</text>
</comment>
<dbReference type="RefSeq" id="WP_082121577.1">
    <property type="nucleotide sequence ID" value="NZ_JYFN01000001.1"/>
</dbReference>
<dbReference type="OrthoDB" id="3723194at2"/>
<dbReference type="Gene3D" id="3.90.1200.10">
    <property type="match status" value="1"/>
</dbReference>
<reference evidence="3" key="1">
    <citation type="submission" date="2015-02" db="EMBL/GenBank/DDBJ databases">
        <title>Draft Genome of Frankia sp. CpI1-S.</title>
        <authorList>
            <person name="Oshone R.T."/>
            <person name="Ngom M."/>
            <person name="Ghodhbane-Gtari F."/>
            <person name="Gtari M."/>
            <person name="Morris K."/>
            <person name="Thomas K."/>
            <person name="Sen A."/>
            <person name="Tisa L.S."/>
        </authorList>
    </citation>
    <scope>NUCLEOTIDE SEQUENCE [LARGE SCALE GENOMIC DNA]</scope>
    <source>
        <strain evidence="3">CpI1-S</strain>
    </source>
</reference>
<evidence type="ECO:0000313" key="2">
    <source>
        <dbReference type="EMBL" id="KJE25538.1"/>
    </source>
</evidence>
<dbReference type="InterPro" id="IPR011009">
    <property type="entry name" value="Kinase-like_dom_sf"/>
</dbReference>
<dbReference type="Proteomes" id="UP000032545">
    <property type="component" value="Unassembled WGS sequence"/>
</dbReference>
<evidence type="ECO:0000313" key="3">
    <source>
        <dbReference type="Proteomes" id="UP000032545"/>
    </source>
</evidence>
<gene>
    <name evidence="2" type="ORF">FF36_00154</name>
</gene>
<keyword evidence="2" id="KW-0808">Transferase</keyword>
<reference evidence="2 3" key="2">
    <citation type="journal article" date="2016" name="Genome Announc.">
        <title>Permanent Draft Genome Sequences for Two Variants of Frankia sp. Strain CpI1, the First Frankia Strain Isolated from Root Nodules of Comptonia peregrina.</title>
        <authorList>
            <person name="Oshone R."/>
            <person name="Hurst S.G.IV."/>
            <person name="Abebe-Akele F."/>
            <person name="Simpson S."/>
            <person name="Morris K."/>
            <person name="Thomas W.K."/>
            <person name="Tisa L.S."/>
        </authorList>
    </citation>
    <scope>NUCLEOTIDE SEQUENCE [LARGE SCALE GENOMIC DNA]</scope>
    <source>
        <strain evidence="3">CpI1-S</strain>
    </source>
</reference>
<dbReference type="SUPFAM" id="SSF56112">
    <property type="entry name" value="Protein kinase-like (PK-like)"/>
    <property type="match status" value="1"/>
</dbReference>
<organism evidence="2 3">
    <name type="scientific">Frankia torreyi</name>
    <dbReference type="NCBI Taxonomy" id="1856"/>
    <lineage>
        <taxon>Bacteria</taxon>
        <taxon>Bacillati</taxon>
        <taxon>Actinomycetota</taxon>
        <taxon>Actinomycetes</taxon>
        <taxon>Frankiales</taxon>
        <taxon>Frankiaceae</taxon>
        <taxon>Frankia</taxon>
    </lineage>
</organism>
<dbReference type="PATRIC" id="fig|1502723.3.peg.172"/>
<proteinExistence type="predicted"/>
<dbReference type="GO" id="GO:0016740">
    <property type="term" value="F:transferase activity"/>
    <property type="evidence" value="ECO:0007669"/>
    <property type="project" value="UniProtKB-KW"/>
</dbReference>
<evidence type="ECO:0000259" key="1">
    <source>
        <dbReference type="Pfam" id="PF01636"/>
    </source>
</evidence>
<protein>
    <submittedName>
        <fullName evidence="2">Phosphotransferase family protein</fullName>
    </submittedName>
</protein>
<dbReference type="InterPro" id="IPR002575">
    <property type="entry name" value="Aminoglycoside_PTrfase"/>
</dbReference>
<dbReference type="Pfam" id="PF01636">
    <property type="entry name" value="APH"/>
    <property type="match status" value="1"/>
</dbReference>
<dbReference type="AlphaFoldDB" id="A0A0D8BMU4"/>
<keyword evidence="3" id="KW-1185">Reference proteome</keyword>
<accession>A0A0D8BMU4</accession>
<feature type="domain" description="Aminoglycoside phosphotransferase" evidence="1">
    <location>
        <begin position="60"/>
        <end position="266"/>
    </location>
</feature>
<sequence length="316" mass="35545">MTNATPGPAANEPIGIETAGSRSDLGVESSRLTLRAVCRRVGLSDEDATLIRLGENALYRLSVVPVVVRIARKGYWDDAVKEVRVAQWFAETNYPAVRLYDLPQPVEVAGHPVTFWYLIDGRDGTESEGDVAHLGFLLRRLHHLDAPATFRLPHENILGRVEGRIANAPTLAADREFLLDRCRRIRAELSDLVFPLPPGPTHGDAHVGNIMINGRGPILIDLERVAWGQPEWDLSMTATEYRTAGWWSDAEYASFVDAYGFDVTEWSGFEVLRRAHEIKMTTWLMQNIRESRDIAVEYERRMHTLRTGIAGGWKAF</sequence>
<name>A0A0D8BMU4_9ACTN</name>